<keyword evidence="3" id="KW-1185">Reference proteome</keyword>
<name>A0A8J9W3F0_BRALA</name>
<accession>A0A8J9W3F0</accession>
<reference evidence="2" key="1">
    <citation type="submission" date="2022-01" db="EMBL/GenBank/DDBJ databases">
        <authorList>
            <person name="Braso-Vives M."/>
        </authorList>
    </citation>
    <scope>NUCLEOTIDE SEQUENCE</scope>
</reference>
<proteinExistence type="predicted"/>
<feature type="region of interest" description="Disordered" evidence="1">
    <location>
        <begin position="57"/>
        <end position="88"/>
    </location>
</feature>
<feature type="compositionally biased region" description="Low complexity" evidence="1">
    <location>
        <begin position="69"/>
        <end position="82"/>
    </location>
</feature>
<dbReference type="Proteomes" id="UP000838412">
    <property type="component" value="Chromosome 10"/>
</dbReference>
<evidence type="ECO:0000313" key="3">
    <source>
        <dbReference type="Proteomes" id="UP000838412"/>
    </source>
</evidence>
<dbReference type="EMBL" id="OV696695">
    <property type="protein sequence ID" value="CAH1238405.1"/>
    <property type="molecule type" value="Genomic_DNA"/>
</dbReference>
<evidence type="ECO:0000313" key="2">
    <source>
        <dbReference type="EMBL" id="CAH1238405.1"/>
    </source>
</evidence>
<gene>
    <name evidence="2" type="primary">Hypp5583</name>
    <name evidence="2" type="ORF">BLAG_LOCUS3026</name>
</gene>
<sequence>MPTLITWSDDLCPRVSWGTCSGESTGLLPIAYLQTTRPVRDVWRPRRIDRCAVVSSLRSEASPLHGEPSSKPSSSLSLISPSMDCYWQ</sequence>
<protein>
    <submittedName>
        <fullName evidence="2">Hypp5583 protein</fullName>
    </submittedName>
</protein>
<evidence type="ECO:0000256" key="1">
    <source>
        <dbReference type="SAM" id="MobiDB-lite"/>
    </source>
</evidence>
<dbReference type="AlphaFoldDB" id="A0A8J9W3F0"/>
<organism evidence="2 3">
    <name type="scientific">Branchiostoma lanceolatum</name>
    <name type="common">Common lancelet</name>
    <name type="synonym">Amphioxus lanceolatum</name>
    <dbReference type="NCBI Taxonomy" id="7740"/>
    <lineage>
        <taxon>Eukaryota</taxon>
        <taxon>Metazoa</taxon>
        <taxon>Chordata</taxon>
        <taxon>Cephalochordata</taxon>
        <taxon>Leptocardii</taxon>
        <taxon>Amphioxiformes</taxon>
        <taxon>Branchiostomatidae</taxon>
        <taxon>Branchiostoma</taxon>
    </lineage>
</organism>